<feature type="domain" description="GGDEF" evidence="5">
    <location>
        <begin position="299"/>
        <end position="433"/>
    </location>
</feature>
<comment type="caution">
    <text evidence="6">The sequence shown here is derived from an EMBL/GenBank/DDBJ whole genome shotgun (WGS) entry which is preliminary data.</text>
</comment>
<dbReference type="GO" id="GO:0043709">
    <property type="term" value="P:cell adhesion involved in single-species biofilm formation"/>
    <property type="evidence" value="ECO:0007669"/>
    <property type="project" value="TreeGrafter"/>
</dbReference>
<evidence type="ECO:0000256" key="2">
    <source>
        <dbReference type="ARBA" id="ARBA00012528"/>
    </source>
</evidence>
<evidence type="ECO:0000313" key="7">
    <source>
        <dbReference type="Proteomes" id="UP000286934"/>
    </source>
</evidence>
<dbReference type="PROSITE" id="PS50887">
    <property type="entry name" value="GGDEF"/>
    <property type="match status" value="1"/>
</dbReference>
<dbReference type="NCBIfam" id="TIGR00254">
    <property type="entry name" value="GGDEF"/>
    <property type="match status" value="1"/>
</dbReference>
<proteinExistence type="predicted"/>
<dbReference type="FunFam" id="3.30.70.270:FF:000001">
    <property type="entry name" value="Diguanylate cyclase domain protein"/>
    <property type="match status" value="1"/>
</dbReference>
<evidence type="ECO:0000256" key="3">
    <source>
        <dbReference type="ARBA" id="ARBA00034247"/>
    </source>
</evidence>
<dbReference type="PANTHER" id="PTHR45138">
    <property type="entry name" value="REGULATORY COMPONENTS OF SENSORY TRANSDUCTION SYSTEM"/>
    <property type="match status" value="1"/>
</dbReference>
<dbReference type="Gene3D" id="3.30.450.20">
    <property type="entry name" value="PAS domain"/>
    <property type="match status" value="2"/>
</dbReference>
<dbReference type="OrthoDB" id="5620448at2"/>
<evidence type="ECO:0000313" key="6">
    <source>
        <dbReference type="EMBL" id="RUO38144.1"/>
    </source>
</evidence>
<protein>
    <recommendedName>
        <fullName evidence="2">diguanylate cyclase</fullName>
        <ecNumber evidence="2">2.7.7.65</ecNumber>
    </recommendedName>
</protein>
<dbReference type="GO" id="GO:1902201">
    <property type="term" value="P:negative regulation of bacterial-type flagellum-dependent cell motility"/>
    <property type="evidence" value="ECO:0007669"/>
    <property type="project" value="TreeGrafter"/>
</dbReference>
<dbReference type="GO" id="GO:0005886">
    <property type="term" value="C:plasma membrane"/>
    <property type="evidence" value="ECO:0007669"/>
    <property type="project" value="TreeGrafter"/>
</dbReference>
<evidence type="ECO:0000256" key="1">
    <source>
        <dbReference type="ARBA" id="ARBA00001946"/>
    </source>
</evidence>
<dbReference type="InterPro" id="IPR050469">
    <property type="entry name" value="Diguanylate_Cyclase"/>
</dbReference>
<name>A0A432WWI9_9GAMM</name>
<dbReference type="CDD" id="cd01949">
    <property type="entry name" value="GGDEF"/>
    <property type="match status" value="1"/>
</dbReference>
<dbReference type="AlphaFoldDB" id="A0A432WWI9"/>
<dbReference type="Gene3D" id="3.30.70.270">
    <property type="match status" value="1"/>
</dbReference>
<gene>
    <name evidence="6" type="ORF">CWE13_00380</name>
</gene>
<keyword evidence="7" id="KW-1185">Reference proteome</keyword>
<feature type="domain" description="PAC" evidence="4">
    <location>
        <begin position="219"/>
        <end position="267"/>
    </location>
</feature>
<evidence type="ECO:0000259" key="5">
    <source>
        <dbReference type="PROSITE" id="PS50887"/>
    </source>
</evidence>
<comment type="cofactor">
    <cofactor evidence="1">
        <name>Mg(2+)</name>
        <dbReference type="ChEBI" id="CHEBI:18420"/>
    </cofactor>
</comment>
<dbReference type="Pfam" id="PF08447">
    <property type="entry name" value="PAS_3"/>
    <property type="match status" value="1"/>
</dbReference>
<dbReference type="InterPro" id="IPR043128">
    <property type="entry name" value="Rev_trsase/Diguanyl_cyclase"/>
</dbReference>
<dbReference type="NCBIfam" id="TIGR00229">
    <property type="entry name" value="sensory_box"/>
    <property type="match status" value="1"/>
</dbReference>
<dbReference type="PROSITE" id="PS50113">
    <property type="entry name" value="PAC"/>
    <property type="match status" value="1"/>
</dbReference>
<sequence>MTNDTDLAPKVLGHLEKKLNQIISVAPGVIFQFQIDANGEVSFPFASPRLLDDSTSSAAVPPESAKDVFKLIHADDIERVEDSIVTSKVKSLPWQCDFRVHHSGRVKWVRGRANQEQGPNNSTVWNGMLLDITDLKTAQLKLEESERRLHEAQELASIGNWYAKMETGEVYWSDVVFKIFGLEQAHTSPSIELVNRHIHPEDIELLRESEERAKELGKIDIEYRIVRPDGTIGWVHSIGELNLLNGTYHGTIQDITERKLAERELRELATTDPLTKLYNRRFFVERAESTIKLCDRLEKPIAVVMFDLDRFKVVNDTYGHATGDIVLQEIAREVKAQLRSEDVLGRIGGEEFAITLPDTTLLQGVKVAEKLRQKIEEMEFECTVTNERFKLTCSFGVTESQTKHEKLDKLLSLADNALYAAKRNGRNRVETKV</sequence>
<dbReference type="SUPFAM" id="SSF55785">
    <property type="entry name" value="PYP-like sensor domain (PAS domain)"/>
    <property type="match status" value="2"/>
</dbReference>
<dbReference type="SUPFAM" id="SSF55073">
    <property type="entry name" value="Nucleotide cyclase"/>
    <property type="match status" value="1"/>
</dbReference>
<dbReference type="InterPro" id="IPR035965">
    <property type="entry name" value="PAS-like_dom_sf"/>
</dbReference>
<reference evidence="7" key="1">
    <citation type="journal article" date="2018" name="Front. Microbiol.">
        <title>Genome-Based Analysis Reveals the Taxonomy and Diversity of the Family Idiomarinaceae.</title>
        <authorList>
            <person name="Liu Y."/>
            <person name="Lai Q."/>
            <person name="Shao Z."/>
        </authorList>
    </citation>
    <scope>NUCLEOTIDE SEQUENCE [LARGE SCALE GENOMIC DNA]</scope>
    <source>
        <strain evidence="7">AIS</strain>
    </source>
</reference>
<dbReference type="EMBL" id="PIPP01000001">
    <property type="protein sequence ID" value="RUO38144.1"/>
    <property type="molecule type" value="Genomic_DNA"/>
</dbReference>
<dbReference type="CDD" id="cd00130">
    <property type="entry name" value="PAS"/>
    <property type="match status" value="1"/>
</dbReference>
<dbReference type="Proteomes" id="UP000286934">
    <property type="component" value="Unassembled WGS sequence"/>
</dbReference>
<dbReference type="InterPro" id="IPR029787">
    <property type="entry name" value="Nucleotide_cyclase"/>
</dbReference>
<dbReference type="EC" id="2.7.7.65" evidence="2"/>
<comment type="catalytic activity">
    <reaction evidence="3">
        <text>2 GTP = 3',3'-c-di-GMP + 2 diphosphate</text>
        <dbReference type="Rhea" id="RHEA:24898"/>
        <dbReference type="ChEBI" id="CHEBI:33019"/>
        <dbReference type="ChEBI" id="CHEBI:37565"/>
        <dbReference type="ChEBI" id="CHEBI:58805"/>
        <dbReference type="EC" id="2.7.7.65"/>
    </reaction>
</comment>
<dbReference type="Pfam" id="PF00990">
    <property type="entry name" value="GGDEF"/>
    <property type="match status" value="1"/>
</dbReference>
<dbReference type="InterPro" id="IPR000700">
    <property type="entry name" value="PAS-assoc_C"/>
</dbReference>
<dbReference type="InterPro" id="IPR013655">
    <property type="entry name" value="PAS_fold_3"/>
</dbReference>
<dbReference type="SMART" id="SM00267">
    <property type="entry name" value="GGDEF"/>
    <property type="match status" value="1"/>
</dbReference>
<dbReference type="RefSeq" id="WP_126805369.1">
    <property type="nucleotide sequence ID" value="NZ_PIPP01000001.1"/>
</dbReference>
<organism evidence="6 7">
    <name type="scientific">Aliidiomarina shirensis</name>
    <dbReference type="NCBI Taxonomy" id="1048642"/>
    <lineage>
        <taxon>Bacteria</taxon>
        <taxon>Pseudomonadati</taxon>
        <taxon>Pseudomonadota</taxon>
        <taxon>Gammaproteobacteria</taxon>
        <taxon>Alteromonadales</taxon>
        <taxon>Idiomarinaceae</taxon>
        <taxon>Aliidiomarina</taxon>
    </lineage>
</organism>
<accession>A0A432WWI9</accession>
<dbReference type="Gene3D" id="2.10.70.100">
    <property type="match status" value="1"/>
</dbReference>
<dbReference type="InterPro" id="IPR000160">
    <property type="entry name" value="GGDEF_dom"/>
</dbReference>
<dbReference type="PANTHER" id="PTHR45138:SF9">
    <property type="entry name" value="DIGUANYLATE CYCLASE DGCM-RELATED"/>
    <property type="match status" value="1"/>
</dbReference>
<evidence type="ECO:0000259" key="4">
    <source>
        <dbReference type="PROSITE" id="PS50113"/>
    </source>
</evidence>
<dbReference type="GO" id="GO:0052621">
    <property type="term" value="F:diguanylate cyclase activity"/>
    <property type="evidence" value="ECO:0007669"/>
    <property type="project" value="UniProtKB-EC"/>
</dbReference>
<dbReference type="InterPro" id="IPR000014">
    <property type="entry name" value="PAS"/>
</dbReference>